<accession>A0A8J2BM57</accession>
<evidence type="ECO:0000313" key="2">
    <source>
        <dbReference type="EMBL" id="CAF0689235.1"/>
    </source>
</evidence>
<comment type="caution">
    <text evidence="2">The sequence shown here is derived from an EMBL/GenBank/DDBJ whole genome shotgun (WGS) entry which is preliminary data.</text>
</comment>
<organism evidence="2 3">
    <name type="scientific">Candidatus Methylacidithermus pantelleriae</name>
    <dbReference type="NCBI Taxonomy" id="2744239"/>
    <lineage>
        <taxon>Bacteria</taxon>
        <taxon>Pseudomonadati</taxon>
        <taxon>Verrucomicrobiota</taxon>
        <taxon>Methylacidiphilae</taxon>
        <taxon>Methylacidiphilales</taxon>
        <taxon>Methylacidiphilaceae</taxon>
        <taxon>Candidatus Methylacidithermus</taxon>
    </lineage>
</organism>
<feature type="region of interest" description="Disordered" evidence="1">
    <location>
        <begin position="41"/>
        <end position="70"/>
    </location>
</feature>
<sequence length="70" mass="8053">MCQLARRLMGHALRGLARLASLCGERQGLWRLERKTLFGPVTGATGRQKKRKGARARRKRLPKTRVRKRS</sequence>
<gene>
    <name evidence="2" type="ORF">MPNT_10155</name>
</gene>
<protein>
    <submittedName>
        <fullName evidence="2">Uncharacterized protein</fullName>
    </submittedName>
</protein>
<evidence type="ECO:0000313" key="3">
    <source>
        <dbReference type="Proteomes" id="UP000663859"/>
    </source>
</evidence>
<dbReference type="Proteomes" id="UP000663859">
    <property type="component" value="Unassembled WGS sequence"/>
</dbReference>
<keyword evidence="3" id="KW-1185">Reference proteome</keyword>
<feature type="compositionally biased region" description="Basic residues" evidence="1">
    <location>
        <begin position="47"/>
        <end position="70"/>
    </location>
</feature>
<evidence type="ECO:0000256" key="1">
    <source>
        <dbReference type="SAM" id="MobiDB-lite"/>
    </source>
</evidence>
<reference evidence="2" key="1">
    <citation type="submission" date="2021-02" db="EMBL/GenBank/DDBJ databases">
        <authorList>
            <person name="Cremers G."/>
            <person name="Picone N."/>
        </authorList>
    </citation>
    <scope>NUCLEOTIDE SEQUENCE</scope>
    <source>
        <strain evidence="2">PQ17</strain>
    </source>
</reference>
<dbReference type="AlphaFoldDB" id="A0A8J2BM57"/>
<dbReference type="EMBL" id="CAJNOB010000001">
    <property type="protein sequence ID" value="CAF0689235.1"/>
    <property type="molecule type" value="Genomic_DNA"/>
</dbReference>
<name>A0A8J2BM57_9BACT</name>
<proteinExistence type="predicted"/>